<keyword evidence="4" id="KW-0067">ATP-binding</keyword>
<comment type="similarity">
    <text evidence="1">Belongs to the ABC transporter superfamily.</text>
</comment>
<evidence type="ECO:0000256" key="1">
    <source>
        <dbReference type="ARBA" id="ARBA00005417"/>
    </source>
</evidence>
<dbReference type="SUPFAM" id="SSF52540">
    <property type="entry name" value="P-loop containing nucleoside triphosphate hydrolases"/>
    <property type="match status" value="1"/>
</dbReference>
<dbReference type="PROSITE" id="PS50893">
    <property type="entry name" value="ABC_TRANSPORTER_2"/>
    <property type="match status" value="1"/>
</dbReference>
<evidence type="ECO:0000256" key="3">
    <source>
        <dbReference type="ARBA" id="ARBA00022741"/>
    </source>
</evidence>
<evidence type="ECO:0000256" key="4">
    <source>
        <dbReference type="ARBA" id="ARBA00022840"/>
    </source>
</evidence>
<dbReference type="AlphaFoldDB" id="D5UZ30"/>
<dbReference type="Pfam" id="PF00005">
    <property type="entry name" value="ABC_tran"/>
    <property type="match status" value="1"/>
</dbReference>
<evidence type="ECO:0000313" key="7">
    <source>
        <dbReference type="Proteomes" id="UP000001213"/>
    </source>
</evidence>
<reference evidence="6 7" key="2">
    <citation type="journal article" date="2011" name="Stand. Genomic Sci.">
        <title>Complete genome sequence of Tsukamurella paurometabola type strain (no. 33).</title>
        <authorList>
            <person name="Munk A.C."/>
            <person name="Lapidus A."/>
            <person name="Lucas S."/>
            <person name="Nolan M."/>
            <person name="Tice H."/>
            <person name="Cheng J.F."/>
            <person name="Del Rio T.G."/>
            <person name="Goodwin L."/>
            <person name="Pitluck S."/>
            <person name="Liolios K."/>
            <person name="Huntemann M."/>
            <person name="Ivanova N."/>
            <person name="Mavromatis K."/>
            <person name="Mikhailova N."/>
            <person name="Pati A."/>
            <person name="Chen A."/>
            <person name="Palaniappan K."/>
            <person name="Tapia R."/>
            <person name="Han C."/>
            <person name="Land M."/>
            <person name="Hauser L."/>
            <person name="Chang Y.J."/>
            <person name="Jeffries C.D."/>
            <person name="Brettin T."/>
            <person name="Yasawong M."/>
            <person name="Brambilla E.M."/>
            <person name="Rohde M."/>
            <person name="Sikorski J."/>
            <person name="Goker M."/>
            <person name="Detter J.C."/>
            <person name="Woyke T."/>
            <person name="Bristow J."/>
            <person name="Eisen J.A."/>
            <person name="Markowitz V."/>
            <person name="Hugenholtz P."/>
            <person name="Kyrpides N.C."/>
            <person name="Klenk H.P."/>
        </authorList>
    </citation>
    <scope>NUCLEOTIDE SEQUENCE [LARGE SCALE GENOMIC DNA]</scope>
    <source>
        <strain evidence="7">ATCC 8368 / DSM 20162 / CCUG 35730 / CIP 100753 / JCM 10117 / KCTC 9821 / NBRC 16120 / NCIMB 702349 / NCTC 13040</strain>
        <plasmid evidence="6">pTpau01</plasmid>
    </source>
</reference>
<dbReference type="HOGENOM" id="CLU_000604_1_2_11"/>
<dbReference type="KEGG" id="tpr:Tpau_4316"/>
<sequence length="254" mass="26652">MIGVYGATKRLGDTTVVDDVDFEAPTGAITYLLGPNGTGKSTVMRMVAGLVRPDRGRILIDGAVAGRHRPGSLGVGFGPFSRHPAHTARAHLLWQARLTGLPASSADEALERVGLQSVRDRRVGGFSLGMAQRLSIASAVLGDPPTVLLDEPATGLDVDGLLWLRGLLADLSAGGTTVLVASHDLPEVEVTASRIVVLGRGRVLCDEARDDLLARATGPRPLESVYLDLTRDSVAYAQSTTTPAAAEDRTGETQ</sequence>
<keyword evidence="2" id="KW-0813">Transport</keyword>
<evidence type="ECO:0000259" key="5">
    <source>
        <dbReference type="PROSITE" id="PS50893"/>
    </source>
</evidence>
<keyword evidence="7" id="KW-1185">Reference proteome</keyword>
<dbReference type="GO" id="GO:0005524">
    <property type="term" value="F:ATP binding"/>
    <property type="evidence" value="ECO:0007669"/>
    <property type="project" value="UniProtKB-KW"/>
</dbReference>
<dbReference type="InterPro" id="IPR003439">
    <property type="entry name" value="ABC_transporter-like_ATP-bd"/>
</dbReference>
<organism evidence="6 7">
    <name type="scientific">Tsukamurella paurometabola (strain ATCC 8368 / DSM 20162 / CCUG 35730 / CIP 100753 / JCM 10117 / KCTC 9821 / NBRC 16120 / NCIMB 702349 / NCTC 13040)</name>
    <name type="common">Corynebacterium paurometabolum</name>
    <dbReference type="NCBI Taxonomy" id="521096"/>
    <lineage>
        <taxon>Bacteria</taxon>
        <taxon>Bacillati</taxon>
        <taxon>Actinomycetota</taxon>
        <taxon>Actinomycetes</taxon>
        <taxon>Mycobacteriales</taxon>
        <taxon>Tsukamurellaceae</taxon>
        <taxon>Tsukamurella</taxon>
    </lineage>
</organism>
<dbReference type="GO" id="GO:0016887">
    <property type="term" value="F:ATP hydrolysis activity"/>
    <property type="evidence" value="ECO:0007669"/>
    <property type="project" value="InterPro"/>
</dbReference>
<evidence type="ECO:0000256" key="2">
    <source>
        <dbReference type="ARBA" id="ARBA00022448"/>
    </source>
</evidence>
<reference evidence="7" key="1">
    <citation type="submission" date="2010-03" db="EMBL/GenBank/DDBJ databases">
        <title>The complete plasmid of Tsukamurella paurometabola DSM 20162.</title>
        <authorList>
            <consortium name="US DOE Joint Genome Institute (JGI-PGF)"/>
            <person name="Lucas S."/>
            <person name="Copeland A."/>
            <person name="Lapidus A."/>
            <person name="Glavina del Rio T."/>
            <person name="Dalin E."/>
            <person name="Tice H."/>
            <person name="Bruce D."/>
            <person name="Goodwin L."/>
            <person name="Pitluck S."/>
            <person name="Kyrpides N."/>
            <person name="Mavromatis K."/>
            <person name="Ivanova N."/>
            <person name="Mikhailova N."/>
            <person name="Munk A.C."/>
            <person name="Brettin T."/>
            <person name="Detter J.C."/>
            <person name="Tapia R."/>
            <person name="Han C."/>
            <person name="Larimer F."/>
            <person name="Land M."/>
            <person name="Hauser L."/>
            <person name="Markowitz V."/>
            <person name="Cheng J.-F."/>
            <person name="Hugenholtz P."/>
            <person name="Woyke T."/>
            <person name="Wu D."/>
            <person name="Jando M."/>
            <person name="Brambilla E."/>
            <person name="Klenk H.-P."/>
            <person name="Eisen J.A."/>
        </authorList>
    </citation>
    <scope>NUCLEOTIDE SEQUENCE [LARGE SCALE GENOMIC DNA]</scope>
    <source>
        <strain evidence="7">ATCC 8368 / DSM 20162 / CCUG 35730 / CIP 100753 / JCM 10117 / KCTC 9821 / NBRC 16120 / NCIMB 702349 / NCTC 13040</strain>
        <plasmid evidence="7">pTpau01</plasmid>
    </source>
</reference>
<accession>D5UZ30</accession>
<proteinExistence type="inferred from homology"/>
<dbReference type="SMART" id="SM00382">
    <property type="entry name" value="AAA"/>
    <property type="match status" value="1"/>
</dbReference>
<dbReference type="PANTHER" id="PTHR43335">
    <property type="entry name" value="ABC TRANSPORTER, ATP-BINDING PROTEIN"/>
    <property type="match status" value="1"/>
</dbReference>
<keyword evidence="6" id="KW-0614">Plasmid</keyword>
<dbReference type="eggNOG" id="COG1131">
    <property type="taxonomic scope" value="Bacteria"/>
</dbReference>
<dbReference type="InterPro" id="IPR027417">
    <property type="entry name" value="P-loop_NTPase"/>
</dbReference>
<dbReference type="InterPro" id="IPR003593">
    <property type="entry name" value="AAA+_ATPase"/>
</dbReference>
<dbReference type="PANTHER" id="PTHR43335:SF4">
    <property type="entry name" value="ABC TRANSPORTER, ATP-BINDING PROTEIN"/>
    <property type="match status" value="1"/>
</dbReference>
<name>D5UZ30_TSUPD</name>
<keyword evidence="3" id="KW-0547">Nucleotide-binding</keyword>
<geneLocation type="plasmid" evidence="6 7">
    <name>pTpau01</name>
</geneLocation>
<dbReference type="PROSITE" id="PS00211">
    <property type="entry name" value="ABC_TRANSPORTER_1"/>
    <property type="match status" value="1"/>
</dbReference>
<dbReference type="Proteomes" id="UP000001213">
    <property type="component" value="Plasmid pTpau01"/>
</dbReference>
<dbReference type="Gene3D" id="3.40.50.300">
    <property type="entry name" value="P-loop containing nucleotide triphosphate hydrolases"/>
    <property type="match status" value="1"/>
</dbReference>
<feature type="domain" description="ABC transporter" evidence="5">
    <location>
        <begin position="2"/>
        <end position="225"/>
    </location>
</feature>
<dbReference type="RefSeq" id="WP_013128857.1">
    <property type="nucleotide sequence ID" value="NC_014159.1"/>
</dbReference>
<dbReference type="EMBL" id="CP001967">
    <property type="protein sequence ID" value="ADG80877.1"/>
    <property type="molecule type" value="Genomic_DNA"/>
</dbReference>
<protein>
    <submittedName>
        <fullName evidence="6">ABC transporter related protein</fullName>
    </submittedName>
</protein>
<gene>
    <name evidence="6" type="ordered locus">Tpau_4316</name>
</gene>
<dbReference type="InterPro" id="IPR017871">
    <property type="entry name" value="ABC_transporter-like_CS"/>
</dbReference>
<evidence type="ECO:0000313" key="6">
    <source>
        <dbReference type="EMBL" id="ADG80877.1"/>
    </source>
</evidence>